<reference evidence="3" key="1">
    <citation type="journal article" date="2019" name="Int. J. Syst. Evol. Microbiol.">
        <title>The Global Catalogue of Microorganisms (GCM) 10K type strain sequencing project: providing services to taxonomists for standard genome sequencing and annotation.</title>
        <authorList>
            <consortium name="The Broad Institute Genomics Platform"/>
            <consortium name="The Broad Institute Genome Sequencing Center for Infectious Disease"/>
            <person name="Wu L."/>
            <person name="Ma J."/>
        </authorList>
    </citation>
    <scope>NUCLEOTIDE SEQUENCE [LARGE SCALE GENOMIC DNA]</scope>
    <source>
        <strain evidence="3">KCTC 52487</strain>
    </source>
</reference>
<dbReference type="EMBL" id="JBHRSV010000028">
    <property type="protein sequence ID" value="MFC2927118.1"/>
    <property type="molecule type" value="Genomic_DNA"/>
</dbReference>
<evidence type="ECO:0000313" key="2">
    <source>
        <dbReference type="EMBL" id="MFC2927118.1"/>
    </source>
</evidence>
<evidence type="ECO:0000313" key="3">
    <source>
        <dbReference type="Proteomes" id="UP001595379"/>
    </source>
</evidence>
<dbReference type="RefSeq" id="WP_343163107.1">
    <property type="nucleotide sequence ID" value="NZ_JBHRSV010000028.1"/>
</dbReference>
<name>A0ABV7A0G4_9PROT</name>
<accession>A0ABV7A0G4</accession>
<keyword evidence="3" id="KW-1185">Reference proteome</keyword>
<organism evidence="2 3">
    <name type="scientific">Hyphobacterium vulgare</name>
    <dbReference type="NCBI Taxonomy" id="1736751"/>
    <lineage>
        <taxon>Bacteria</taxon>
        <taxon>Pseudomonadati</taxon>
        <taxon>Pseudomonadota</taxon>
        <taxon>Alphaproteobacteria</taxon>
        <taxon>Maricaulales</taxon>
        <taxon>Maricaulaceae</taxon>
        <taxon>Hyphobacterium</taxon>
    </lineage>
</organism>
<comment type="caution">
    <text evidence="2">The sequence shown here is derived from an EMBL/GenBank/DDBJ whole genome shotgun (WGS) entry which is preliminary data.</text>
</comment>
<feature type="coiled-coil region" evidence="1">
    <location>
        <begin position="119"/>
        <end position="153"/>
    </location>
</feature>
<proteinExistence type="predicted"/>
<dbReference type="Proteomes" id="UP001595379">
    <property type="component" value="Unassembled WGS sequence"/>
</dbReference>
<gene>
    <name evidence="2" type="ORF">ACFOOR_13460</name>
</gene>
<sequence>MAAPVRLLATAGILAGGLFVMKAMDLAVGLPDAWAAWAEDNPAPHQQAEHPEDTAEPYLPNLAQAEQGADANCPAVSNDVFAERVGASPSELEVLRALSERRRLQDARADELDTREALLEAAEQRVDGRIAELRELRDEIESLIGSLSEAEEAEMERIVAFYRGMDPADAAERIAALAPDTQVQIAARMPARNFSAILGEMPVPQAAQLTMRIAARNDLPDTVAELETRLGEEG</sequence>
<dbReference type="SUPFAM" id="SSF158791">
    <property type="entry name" value="MgtE N-terminal domain-like"/>
    <property type="match status" value="1"/>
</dbReference>
<evidence type="ECO:0000256" key="1">
    <source>
        <dbReference type="SAM" id="Coils"/>
    </source>
</evidence>
<keyword evidence="1" id="KW-0175">Coiled coil</keyword>
<protein>
    <submittedName>
        <fullName evidence="2">MotE family protein</fullName>
    </submittedName>
</protein>